<dbReference type="AlphaFoldDB" id="A0A1I2V242"/>
<dbReference type="Gene3D" id="3.30.450.20">
    <property type="entry name" value="PAS domain"/>
    <property type="match status" value="1"/>
</dbReference>
<dbReference type="STRING" id="341036.SAMN05660649_02807"/>
<evidence type="ECO:0000313" key="4">
    <source>
        <dbReference type="EMBL" id="SFG82247.1"/>
    </source>
</evidence>
<dbReference type="SMART" id="SM00267">
    <property type="entry name" value="GGDEF"/>
    <property type="match status" value="1"/>
</dbReference>
<organism evidence="4 5">
    <name type="scientific">Desulfotruncus arcticus DSM 17038</name>
    <dbReference type="NCBI Taxonomy" id="1121424"/>
    <lineage>
        <taxon>Bacteria</taxon>
        <taxon>Bacillati</taxon>
        <taxon>Bacillota</taxon>
        <taxon>Clostridia</taxon>
        <taxon>Eubacteriales</taxon>
        <taxon>Desulfallaceae</taxon>
        <taxon>Desulfotruncus</taxon>
    </lineage>
</organism>
<dbReference type="CDD" id="cd01949">
    <property type="entry name" value="GGDEF"/>
    <property type="match status" value="1"/>
</dbReference>
<dbReference type="SUPFAM" id="SSF55073">
    <property type="entry name" value="Nucleotide cyclase"/>
    <property type="match status" value="1"/>
</dbReference>
<dbReference type="EMBL" id="FOOX01000010">
    <property type="protein sequence ID" value="SFG82247.1"/>
    <property type="molecule type" value="Genomic_DNA"/>
</dbReference>
<evidence type="ECO:0000259" key="3">
    <source>
        <dbReference type="PROSITE" id="PS51832"/>
    </source>
</evidence>
<sequence>MNRVYLIILLIFGTLVAGSHISMPTFTDQATLIIFKILFVLIAAMLVVIAILLSNIAMRKKVEKQLTFNEALLRLATGSSPYAMIVLNEHTGNILYFNRQFCRTWSLEHVINQDGPIPEQLTGNIISHCNAQIAKDTPVFIETVSNHSIIEDEVMLLDGRLLRRFSTPIYNELKNYYGRFYIFEDITEQKRELEEIRHFSFHDKVTKLYNRAYFEEQLKRLDTIRQLPLSIILGDANGLKLVNDTFGHKVGDQLLATLAQILVNSCRQEDIIARWGGDEFAILLPKTTARETEKICRRITKACNEIQDSPIPISIALGQSTKEHPETDMQSVIKAAEDRMYQCKLSVSRAVGSTFLSTLIKTMNDKTYDTEDHIQRLKELALQVGQSFNLPQNELNNLVLLAELHDIGNVALDNEALNKTSSLSPVEWQSIQRHPEIGCRIVNILPDIPHIAEAILAHHEQWDGKGYPRGLKGEEIPYISRILAIIHAYDVMTHGRPYQQKMTGVEALAELKKCAGTQFDPGLVNAFLKIIN</sequence>
<feature type="domain" description="GGDEF" evidence="2">
    <location>
        <begin position="227"/>
        <end position="357"/>
    </location>
</feature>
<evidence type="ECO:0000256" key="1">
    <source>
        <dbReference type="SAM" id="Phobius"/>
    </source>
</evidence>
<dbReference type="Pfam" id="PF00990">
    <property type="entry name" value="GGDEF"/>
    <property type="match status" value="1"/>
</dbReference>
<feature type="transmembrane region" description="Helical" evidence="1">
    <location>
        <begin position="33"/>
        <end position="54"/>
    </location>
</feature>
<dbReference type="PROSITE" id="PS50887">
    <property type="entry name" value="GGDEF"/>
    <property type="match status" value="1"/>
</dbReference>
<dbReference type="InterPro" id="IPR000160">
    <property type="entry name" value="GGDEF_dom"/>
</dbReference>
<protein>
    <submittedName>
        <fullName evidence="4">Diguanylate cyclase (GGDEF) domain-containing protein</fullName>
    </submittedName>
</protein>
<keyword evidence="1" id="KW-0472">Membrane</keyword>
<accession>A0A1I2V242</accession>
<dbReference type="PANTHER" id="PTHR43155:SF2">
    <property type="entry name" value="CYCLIC DI-GMP PHOSPHODIESTERASE PA4108"/>
    <property type="match status" value="1"/>
</dbReference>
<dbReference type="OrthoDB" id="9798833at2"/>
<keyword evidence="1" id="KW-1133">Transmembrane helix</keyword>
<dbReference type="PROSITE" id="PS51832">
    <property type="entry name" value="HD_GYP"/>
    <property type="match status" value="1"/>
</dbReference>
<dbReference type="SUPFAM" id="SSF55785">
    <property type="entry name" value="PYP-like sensor domain (PAS domain)"/>
    <property type="match status" value="1"/>
</dbReference>
<evidence type="ECO:0000259" key="2">
    <source>
        <dbReference type="PROSITE" id="PS50887"/>
    </source>
</evidence>
<dbReference type="InterPro" id="IPR037522">
    <property type="entry name" value="HD_GYP_dom"/>
</dbReference>
<gene>
    <name evidence="4" type="ORF">SAMN05660649_02807</name>
</gene>
<dbReference type="RefSeq" id="WP_092472010.1">
    <property type="nucleotide sequence ID" value="NZ_FOOX01000010.1"/>
</dbReference>
<name>A0A1I2V242_9FIRM</name>
<proteinExistence type="predicted"/>
<dbReference type="Proteomes" id="UP000199337">
    <property type="component" value="Unassembled WGS sequence"/>
</dbReference>
<dbReference type="Gene3D" id="1.10.3210.10">
    <property type="entry name" value="Hypothetical protein af1432"/>
    <property type="match status" value="1"/>
</dbReference>
<dbReference type="SUPFAM" id="SSF109604">
    <property type="entry name" value="HD-domain/PDEase-like"/>
    <property type="match status" value="1"/>
</dbReference>
<reference evidence="5" key="1">
    <citation type="submission" date="2016-10" db="EMBL/GenBank/DDBJ databases">
        <authorList>
            <person name="Varghese N."/>
            <person name="Submissions S."/>
        </authorList>
    </citation>
    <scope>NUCLEOTIDE SEQUENCE [LARGE SCALE GENOMIC DNA]</scope>
    <source>
        <strain evidence="5">DSM 17038</strain>
    </source>
</reference>
<dbReference type="CDD" id="cd00077">
    <property type="entry name" value="HDc"/>
    <property type="match status" value="1"/>
</dbReference>
<dbReference type="Pfam" id="PF13487">
    <property type="entry name" value="HD_5"/>
    <property type="match status" value="1"/>
</dbReference>
<dbReference type="PANTHER" id="PTHR43155">
    <property type="entry name" value="CYCLIC DI-GMP PHOSPHODIESTERASE PA4108-RELATED"/>
    <property type="match status" value="1"/>
</dbReference>
<feature type="domain" description="HD-GYP" evidence="3">
    <location>
        <begin position="348"/>
        <end position="532"/>
    </location>
</feature>
<dbReference type="InterPro" id="IPR003607">
    <property type="entry name" value="HD/PDEase_dom"/>
</dbReference>
<dbReference type="NCBIfam" id="TIGR00254">
    <property type="entry name" value="GGDEF"/>
    <property type="match status" value="1"/>
</dbReference>
<dbReference type="InterPro" id="IPR035965">
    <property type="entry name" value="PAS-like_dom_sf"/>
</dbReference>
<dbReference type="Gene3D" id="3.30.70.270">
    <property type="match status" value="1"/>
</dbReference>
<keyword evidence="5" id="KW-1185">Reference proteome</keyword>
<keyword evidence="1" id="KW-0812">Transmembrane</keyword>
<evidence type="ECO:0000313" key="5">
    <source>
        <dbReference type="Proteomes" id="UP000199337"/>
    </source>
</evidence>
<dbReference type="InterPro" id="IPR029787">
    <property type="entry name" value="Nucleotide_cyclase"/>
</dbReference>
<dbReference type="InterPro" id="IPR043128">
    <property type="entry name" value="Rev_trsase/Diguanyl_cyclase"/>
</dbReference>